<dbReference type="Gene3D" id="1.10.10.10">
    <property type="entry name" value="Winged helix-like DNA-binding domain superfamily/Winged helix DNA-binding domain"/>
    <property type="match status" value="1"/>
</dbReference>
<proteinExistence type="predicted"/>
<dbReference type="InterPro" id="IPR051534">
    <property type="entry name" value="CBASS_pafABC_assoc_protein"/>
</dbReference>
<dbReference type="Proteomes" id="UP001596106">
    <property type="component" value="Unassembled WGS sequence"/>
</dbReference>
<dbReference type="EMBL" id="JBHSMA010000001">
    <property type="protein sequence ID" value="MFC5409091.1"/>
    <property type="molecule type" value="Genomic_DNA"/>
</dbReference>
<accession>A0ABW0I6G4</accession>
<keyword evidence="3" id="KW-1185">Reference proteome</keyword>
<dbReference type="InterPro" id="IPR036388">
    <property type="entry name" value="WH-like_DNA-bd_sf"/>
</dbReference>
<dbReference type="InterPro" id="IPR013196">
    <property type="entry name" value="HTH_11"/>
</dbReference>
<gene>
    <name evidence="2" type="ORF">ACFPMF_07230</name>
</gene>
<dbReference type="SUPFAM" id="SSF46785">
    <property type="entry name" value="Winged helix' DNA-binding domain"/>
    <property type="match status" value="1"/>
</dbReference>
<name>A0ABW0I6G4_9BACT</name>
<organism evidence="2 3">
    <name type="scientific">Larkinella bovis</name>
    <dbReference type="NCBI Taxonomy" id="683041"/>
    <lineage>
        <taxon>Bacteria</taxon>
        <taxon>Pseudomonadati</taxon>
        <taxon>Bacteroidota</taxon>
        <taxon>Cytophagia</taxon>
        <taxon>Cytophagales</taxon>
        <taxon>Spirosomataceae</taxon>
        <taxon>Larkinella</taxon>
    </lineage>
</organism>
<evidence type="ECO:0000313" key="3">
    <source>
        <dbReference type="Proteomes" id="UP001596106"/>
    </source>
</evidence>
<dbReference type="PANTHER" id="PTHR34580:SF1">
    <property type="entry name" value="PROTEIN PAFC"/>
    <property type="match status" value="1"/>
</dbReference>
<feature type="domain" description="Helix-turn-helix type 11" evidence="1">
    <location>
        <begin position="9"/>
        <end position="54"/>
    </location>
</feature>
<dbReference type="PANTHER" id="PTHR34580">
    <property type="match status" value="1"/>
</dbReference>
<dbReference type="InterPro" id="IPR036390">
    <property type="entry name" value="WH_DNA-bd_sf"/>
</dbReference>
<evidence type="ECO:0000259" key="1">
    <source>
        <dbReference type="Pfam" id="PF08279"/>
    </source>
</evidence>
<evidence type="ECO:0000313" key="2">
    <source>
        <dbReference type="EMBL" id="MFC5409091.1"/>
    </source>
</evidence>
<reference evidence="3" key="1">
    <citation type="journal article" date="2019" name="Int. J. Syst. Evol. Microbiol.">
        <title>The Global Catalogue of Microorganisms (GCM) 10K type strain sequencing project: providing services to taxonomists for standard genome sequencing and annotation.</title>
        <authorList>
            <consortium name="The Broad Institute Genomics Platform"/>
            <consortium name="The Broad Institute Genome Sequencing Center for Infectious Disease"/>
            <person name="Wu L."/>
            <person name="Ma J."/>
        </authorList>
    </citation>
    <scope>NUCLEOTIDE SEQUENCE [LARGE SCALE GENOMIC DNA]</scope>
    <source>
        <strain evidence="3">CCUG 55250</strain>
    </source>
</reference>
<protein>
    <submittedName>
        <fullName evidence="2">Helix-turn-helix transcriptional regulator</fullName>
    </submittedName>
</protein>
<sequence>MTEQQKLLRVFKLIRLLKQRPGKTVDQLAQSLEIDKRTVYRYFKLLEEVGYEVDRKGEPVRYFLFEDETRQQPRFTEEEAQLLRHALAGVSPTHPLLTSIRQKLFLSSTLLPLADGLVDLQQGQLIERLSEALREGRQVRLIGYQSPNSNTVADRVVEPLSFTEDFSVLNKG</sequence>
<dbReference type="RefSeq" id="WP_379842692.1">
    <property type="nucleotide sequence ID" value="NZ_JBHSMA010000001.1"/>
</dbReference>
<comment type="caution">
    <text evidence="2">The sequence shown here is derived from an EMBL/GenBank/DDBJ whole genome shotgun (WGS) entry which is preliminary data.</text>
</comment>
<dbReference type="Pfam" id="PF08279">
    <property type="entry name" value="HTH_11"/>
    <property type="match status" value="1"/>
</dbReference>